<dbReference type="PANTHER" id="PTHR10848">
    <property type="entry name" value="MEIOTIC RECOMBINATION PROTEIN SPO11"/>
    <property type="match status" value="1"/>
</dbReference>
<dbReference type="Pfam" id="PF21180">
    <property type="entry name" value="TOP6A-Spo11_Toprim"/>
    <property type="match status" value="1"/>
</dbReference>
<dbReference type="InterPro" id="IPR002815">
    <property type="entry name" value="Spo11/TopoVI_A"/>
</dbReference>
<dbReference type="PRINTS" id="PR01550">
    <property type="entry name" value="TOP6AFAMILY"/>
</dbReference>
<dbReference type="GO" id="GO:0005694">
    <property type="term" value="C:chromosome"/>
    <property type="evidence" value="ECO:0007669"/>
    <property type="project" value="InterPro"/>
</dbReference>
<dbReference type="Pfam" id="PF04406">
    <property type="entry name" value="TP6A_N"/>
    <property type="match status" value="1"/>
</dbReference>
<comment type="catalytic activity">
    <reaction evidence="1 10">
        <text>ATP-dependent breakage, passage and rejoining of double-stranded DNA.</text>
        <dbReference type="EC" id="5.6.2.2"/>
    </reaction>
</comment>
<keyword evidence="8 10" id="KW-0238">DNA-binding</keyword>
<dbReference type="PANTHER" id="PTHR10848:SF0">
    <property type="entry name" value="MEIOTIC RECOMBINATION PROTEIN SPO11"/>
    <property type="match status" value="1"/>
</dbReference>
<evidence type="ECO:0000256" key="7">
    <source>
        <dbReference type="ARBA" id="ARBA00023029"/>
    </source>
</evidence>
<reference evidence="13 14" key="1">
    <citation type="submission" date="2023-10" db="EMBL/GenBank/DDBJ databases">
        <title>Comparative genomics analysis reveals potential genetic determinants of host preference in Cryptosporidium xiaoi.</title>
        <authorList>
            <person name="Xiao L."/>
            <person name="Li J."/>
        </authorList>
    </citation>
    <scope>NUCLEOTIDE SEQUENCE [LARGE SCALE GENOMIC DNA]</scope>
    <source>
        <strain evidence="13 14">52996</strain>
    </source>
</reference>
<dbReference type="GO" id="GO:0005524">
    <property type="term" value="F:ATP binding"/>
    <property type="evidence" value="ECO:0007669"/>
    <property type="project" value="InterPro"/>
</dbReference>
<dbReference type="InterPro" id="IPR036388">
    <property type="entry name" value="WH-like_DNA-bd_sf"/>
</dbReference>
<dbReference type="InterPro" id="IPR036078">
    <property type="entry name" value="Spo11/TopoVI_A_sf"/>
</dbReference>
<dbReference type="InterPro" id="IPR013049">
    <property type="entry name" value="Spo11/TopoVI_A_N"/>
</dbReference>
<evidence type="ECO:0000259" key="11">
    <source>
        <dbReference type="Pfam" id="PF04406"/>
    </source>
</evidence>
<dbReference type="InterPro" id="IPR034136">
    <property type="entry name" value="TOPRIM_Topo6A/Spo11"/>
</dbReference>
<feature type="domain" description="Spo11/DNA topoisomerase VI subunit A N-terminal" evidence="11">
    <location>
        <begin position="46"/>
        <end position="103"/>
    </location>
</feature>
<dbReference type="SUPFAM" id="SSF56726">
    <property type="entry name" value="DNA topoisomerase IV, alpha subunit"/>
    <property type="match status" value="1"/>
</dbReference>
<evidence type="ECO:0000256" key="4">
    <source>
        <dbReference type="ARBA" id="ARBA00012895"/>
    </source>
</evidence>
<feature type="active site" description="O-(5'-phospho-DNA)-tyrosine intermediate" evidence="10">
    <location>
        <position position="73"/>
    </location>
</feature>
<comment type="similarity">
    <text evidence="3 10">Belongs to the TOP6A family.</text>
</comment>
<dbReference type="GO" id="GO:0003677">
    <property type="term" value="F:DNA binding"/>
    <property type="evidence" value="ECO:0007669"/>
    <property type="project" value="UniProtKB-UniRule"/>
</dbReference>
<evidence type="ECO:0000256" key="3">
    <source>
        <dbReference type="ARBA" id="ARBA00006559"/>
    </source>
</evidence>
<dbReference type="Gene3D" id="1.10.10.10">
    <property type="entry name" value="Winged helix-like DNA-binding domain superfamily/Winged helix DNA-binding domain"/>
    <property type="match status" value="1"/>
</dbReference>
<comment type="cofactor">
    <cofactor evidence="2">
        <name>Mg(2+)</name>
        <dbReference type="ChEBI" id="CHEBI:18420"/>
    </cofactor>
</comment>
<dbReference type="EMBL" id="JAWDEY010000013">
    <property type="protein sequence ID" value="KAK6589252.1"/>
    <property type="molecule type" value="Genomic_DNA"/>
</dbReference>
<accession>A0AAV9XX45</accession>
<dbReference type="AlphaFoldDB" id="A0AAV9XX45"/>
<keyword evidence="14" id="KW-1185">Reference proteome</keyword>
<dbReference type="Gene3D" id="3.40.1360.10">
    <property type="match status" value="1"/>
</dbReference>
<protein>
    <recommendedName>
        <fullName evidence="4">DNA topoisomerase (ATP-hydrolyzing)</fullName>
        <ecNumber evidence="4">5.6.2.2</ecNumber>
    </recommendedName>
</protein>
<keyword evidence="7 10" id="KW-0799">Topoisomerase</keyword>
<dbReference type="Proteomes" id="UP001311799">
    <property type="component" value="Unassembled WGS sequence"/>
</dbReference>
<sequence>MNLIEDIVLFQLGKFTEINIYRWVDSLRIVDNGIRPCRKRNDIINIAKIISITNALHNILKSGRKIALRELYYLNGWLFKNQSQVVKIVQGFTELLKVPRRAIGLFPSPKGMIGGRVKFIYRDSEILDVDELGITGATITDIFETLSDDIIVKTDMKYLLIIEKASIFQYLMERKIFNRIPCVLVTGKGFPDITTRKLVSKLTTHLKMKTIFLGDFDPHGINIYLTYVRGSNNYESQMAACPNIYYLGVHFEDTHILPVETKLALTNNDKSALKVLIEDPIIKVGLYPLFWET</sequence>
<dbReference type="GO" id="GO:0046872">
    <property type="term" value="F:metal ion binding"/>
    <property type="evidence" value="ECO:0007669"/>
    <property type="project" value="UniProtKB-KW"/>
</dbReference>
<evidence type="ECO:0000259" key="12">
    <source>
        <dbReference type="Pfam" id="PF21180"/>
    </source>
</evidence>
<proteinExistence type="inferred from homology"/>
<dbReference type="GO" id="GO:0006259">
    <property type="term" value="P:DNA metabolic process"/>
    <property type="evidence" value="ECO:0007669"/>
    <property type="project" value="InterPro"/>
</dbReference>
<name>A0AAV9XX45_9CRYT</name>
<gene>
    <name evidence="13" type="ORF">RS030_213406</name>
</gene>
<evidence type="ECO:0000256" key="10">
    <source>
        <dbReference type="PROSITE-ProRule" id="PRU01385"/>
    </source>
</evidence>
<evidence type="ECO:0000256" key="5">
    <source>
        <dbReference type="ARBA" id="ARBA00022723"/>
    </source>
</evidence>
<dbReference type="GO" id="GO:0003918">
    <property type="term" value="F:DNA topoisomerase type II (double strand cut, ATP-hydrolyzing) activity"/>
    <property type="evidence" value="ECO:0007669"/>
    <property type="project" value="UniProtKB-UniRule"/>
</dbReference>
<evidence type="ECO:0000313" key="13">
    <source>
        <dbReference type="EMBL" id="KAK6589252.1"/>
    </source>
</evidence>
<evidence type="ECO:0000313" key="14">
    <source>
        <dbReference type="Proteomes" id="UP001311799"/>
    </source>
</evidence>
<comment type="caution">
    <text evidence="13">The sequence shown here is derived from an EMBL/GenBank/DDBJ whole genome shotgun (WGS) entry which is preliminary data.</text>
</comment>
<evidence type="ECO:0000256" key="1">
    <source>
        <dbReference type="ARBA" id="ARBA00000185"/>
    </source>
</evidence>
<keyword evidence="5" id="KW-0479">Metal-binding</keyword>
<dbReference type="PROSITE" id="PS52041">
    <property type="entry name" value="TOPO_IIB"/>
    <property type="match status" value="1"/>
</dbReference>
<evidence type="ECO:0000256" key="6">
    <source>
        <dbReference type="ARBA" id="ARBA00022842"/>
    </source>
</evidence>
<organism evidence="13 14">
    <name type="scientific">Cryptosporidium xiaoi</name>
    <dbReference type="NCBI Taxonomy" id="659607"/>
    <lineage>
        <taxon>Eukaryota</taxon>
        <taxon>Sar</taxon>
        <taxon>Alveolata</taxon>
        <taxon>Apicomplexa</taxon>
        <taxon>Conoidasida</taxon>
        <taxon>Coccidia</taxon>
        <taxon>Eucoccidiorida</taxon>
        <taxon>Eimeriorina</taxon>
        <taxon>Cryptosporidiidae</taxon>
        <taxon>Cryptosporidium</taxon>
    </lineage>
</organism>
<evidence type="ECO:0000256" key="2">
    <source>
        <dbReference type="ARBA" id="ARBA00001946"/>
    </source>
</evidence>
<keyword evidence="6" id="KW-0460">Magnesium</keyword>
<dbReference type="CDD" id="cd00223">
    <property type="entry name" value="TOPRIM_TopoIIB_SPO"/>
    <property type="match status" value="1"/>
</dbReference>
<evidence type="ECO:0000256" key="9">
    <source>
        <dbReference type="ARBA" id="ARBA00023235"/>
    </source>
</evidence>
<dbReference type="EC" id="5.6.2.2" evidence="4"/>
<feature type="domain" description="Topoisomerase 6 subunit A/Spo11 TOPRIM" evidence="12">
    <location>
        <begin position="158"/>
        <end position="280"/>
    </location>
</feature>
<evidence type="ECO:0000256" key="8">
    <source>
        <dbReference type="ARBA" id="ARBA00023125"/>
    </source>
</evidence>
<keyword evidence="9 10" id="KW-0413">Isomerase</keyword>